<dbReference type="STRING" id="1470563.SAMN05444000_103136"/>
<dbReference type="EMBL" id="FQZQ01000003">
    <property type="protein sequence ID" value="SHI81541.1"/>
    <property type="molecule type" value="Genomic_DNA"/>
</dbReference>
<evidence type="ECO:0000313" key="3">
    <source>
        <dbReference type="Proteomes" id="UP000183982"/>
    </source>
</evidence>
<accession>A0A1M6E7X1</accession>
<proteinExistence type="predicted"/>
<dbReference type="AlphaFoldDB" id="A0A1M6E7X1"/>
<sequence length="228" mass="24281">MSDSDSFIEEVTEEVRRDRLFGYIRKYAWVAVSVVVLIVGGAAYNEYSKAQQRARAQATGDAIYSAVEQNENAARIASLAALDPEAKEATLVIDFLLASHQVVEGQHADAAVTLDRVANASDQDIPEIYRQIALFKSVAARGSEMAMADRRSTLEAMAAPGAPLALLAQEQLALADIEESKTDEAIARLSVIIVDSGVTPGLLRRATQLIVALGGELPAIQAGQAGSE</sequence>
<protein>
    <recommendedName>
        <fullName evidence="4">Tetratricopeptide repeat-like domain-containing protein</fullName>
    </recommendedName>
</protein>
<dbReference type="RefSeq" id="WP_073249535.1">
    <property type="nucleotide sequence ID" value="NZ_FQZQ01000003.1"/>
</dbReference>
<reference evidence="3" key="1">
    <citation type="submission" date="2016-11" db="EMBL/GenBank/DDBJ databases">
        <authorList>
            <person name="Varghese N."/>
            <person name="Submissions S."/>
        </authorList>
    </citation>
    <scope>NUCLEOTIDE SEQUENCE [LARGE SCALE GENOMIC DNA]</scope>
    <source>
        <strain evidence="3">DSM 100564</strain>
    </source>
</reference>
<organism evidence="2 3">
    <name type="scientific">Shimia gijangensis</name>
    <dbReference type="NCBI Taxonomy" id="1470563"/>
    <lineage>
        <taxon>Bacteria</taxon>
        <taxon>Pseudomonadati</taxon>
        <taxon>Pseudomonadota</taxon>
        <taxon>Alphaproteobacteria</taxon>
        <taxon>Rhodobacterales</taxon>
        <taxon>Roseobacteraceae</taxon>
    </lineage>
</organism>
<name>A0A1M6E7X1_9RHOB</name>
<keyword evidence="1" id="KW-0812">Transmembrane</keyword>
<keyword evidence="1" id="KW-1133">Transmembrane helix</keyword>
<dbReference type="OrthoDB" id="7173339at2"/>
<keyword evidence="3" id="KW-1185">Reference proteome</keyword>
<dbReference type="Proteomes" id="UP000183982">
    <property type="component" value="Unassembled WGS sequence"/>
</dbReference>
<gene>
    <name evidence="2" type="ORF">SAMN05444000_103136</name>
</gene>
<evidence type="ECO:0000256" key="1">
    <source>
        <dbReference type="SAM" id="Phobius"/>
    </source>
</evidence>
<evidence type="ECO:0008006" key="4">
    <source>
        <dbReference type="Google" id="ProtNLM"/>
    </source>
</evidence>
<evidence type="ECO:0000313" key="2">
    <source>
        <dbReference type="EMBL" id="SHI81541.1"/>
    </source>
</evidence>
<keyword evidence="1" id="KW-0472">Membrane</keyword>
<feature type="transmembrane region" description="Helical" evidence="1">
    <location>
        <begin position="27"/>
        <end position="45"/>
    </location>
</feature>